<organism evidence="1 2">
    <name type="scientific">Franconibacter pulveris</name>
    <dbReference type="NCBI Taxonomy" id="435910"/>
    <lineage>
        <taxon>Bacteria</taxon>
        <taxon>Pseudomonadati</taxon>
        <taxon>Pseudomonadota</taxon>
        <taxon>Gammaproteobacteria</taxon>
        <taxon>Enterobacterales</taxon>
        <taxon>Enterobacteriaceae</taxon>
        <taxon>Franconibacter</taxon>
    </lineage>
</organism>
<sequence length="82" mass="8578">MNNFEYNVLKNFMKNQAGYSSVALGKFIGMVLVNPCIDFQSLATSMGISACRVTQAADITAAVKIGIASGKTNVSEVVISAG</sequence>
<dbReference type="Gene3D" id="3.40.50.970">
    <property type="match status" value="1"/>
</dbReference>
<dbReference type="AlphaFoldDB" id="A0A0J8VMI8"/>
<keyword evidence="2" id="KW-1185">Reference proteome</keyword>
<dbReference type="Proteomes" id="UP000037315">
    <property type="component" value="Unassembled WGS sequence"/>
</dbReference>
<dbReference type="OrthoDB" id="9773408at2"/>
<protein>
    <submittedName>
        <fullName evidence="1">Uncharacterized protein</fullName>
    </submittedName>
</protein>
<comment type="caution">
    <text evidence="1">The sequence shown here is derived from an EMBL/GenBank/DDBJ whole genome shotgun (WGS) entry which is preliminary data.</text>
</comment>
<dbReference type="RefSeq" id="WP_048888074.1">
    <property type="nucleotide sequence ID" value="NZ_LFEJ01000015.1"/>
</dbReference>
<gene>
    <name evidence="1" type="ORF">ACH50_12555</name>
</gene>
<proteinExistence type="predicted"/>
<accession>A0A0J8VMI8</accession>
<evidence type="ECO:0000313" key="2">
    <source>
        <dbReference type="Proteomes" id="UP000037315"/>
    </source>
</evidence>
<dbReference type="EMBL" id="LFEJ01000015">
    <property type="protein sequence ID" value="KMV34232.1"/>
    <property type="molecule type" value="Genomic_DNA"/>
</dbReference>
<reference evidence="1 2" key="1">
    <citation type="submission" date="2015-06" db="EMBL/GenBank/DDBJ databases">
        <title>Genome sequencing of Cronobacter sp. strain DJ34 isolated from petroleum contaminated sludge of Duliajan Oil Fields, Assam, India.</title>
        <authorList>
            <person name="Pal S."/>
            <person name="Banerjee T.D."/>
            <person name="Roy A."/>
            <person name="Sar P."/>
            <person name="Kazy S.K."/>
        </authorList>
    </citation>
    <scope>NUCLEOTIDE SEQUENCE [LARGE SCALE GENOMIC DNA]</scope>
    <source>
        <strain evidence="1 2">DJ34</strain>
    </source>
</reference>
<dbReference type="STRING" id="1121863.GCA_000621185_03141"/>
<name>A0A0J8VMI8_9ENTR</name>
<dbReference type="PATRIC" id="fig|1656095.3.peg.2591"/>
<dbReference type="SUPFAM" id="SSF52518">
    <property type="entry name" value="Thiamin diphosphate-binding fold (THDP-binding)"/>
    <property type="match status" value="1"/>
</dbReference>
<evidence type="ECO:0000313" key="1">
    <source>
        <dbReference type="EMBL" id="KMV34232.1"/>
    </source>
</evidence>
<dbReference type="InterPro" id="IPR029061">
    <property type="entry name" value="THDP-binding"/>
</dbReference>